<name>A0AAW1CJV5_9HEMI</name>
<sequence length="155" mass="17662">MANDFVALAKLNDITMNSIIEHRQSLEETKNLINDLREDLRNFGNDLNYKNINNDQSMKLKPSEVYFSDEMKERMSDYIELTGEGAAKGDRKVVSIIGEIYQLSRNIEKSEARLKEMGISLDKDEEEVKKEGNEVIKKGNEVINTLGTLAFKDGI</sequence>
<keyword evidence="3" id="KW-1185">Reference proteome</keyword>
<reference evidence="2 3" key="1">
    <citation type="submission" date="2022-12" db="EMBL/GenBank/DDBJ databases">
        <title>Chromosome-level genome assembly of true bugs.</title>
        <authorList>
            <person name="Ma L."/>
            <person name="Li H."/>
        </authorList>
    </citation>
    <scope>NUCLEOTIDE SEQUENCE [LARGE SCALE GENOMIC DNA]</scope>
    <source>
        <strain evidence="2">Lab_2022b</strain>
    </source>
</reference>
<evidence type="ECO:0000313" key="3">
    <source>
        <dbReference type="Proteomes" id="UP001461498"/>
    </source>
</evidence>
<dbReference type="AlphaFoldDB" id="A0AAW1CJV5"/>
<comment type="caution">
    <text evidence="2">The sequence shown here is derived from an EMBL/GenBank/DDBJ whole genome shotgun (WGS) entry which is preliminary data.</text>
</comment>
<evidence type="ECO:0000313" key="2">
    <source>
        <dbReference type="EMBL" id="KAK9498829.1"/>
    </source>
</evidence>
<accession>A0AAW1CJV5</accession>
<proteinExistence type="predicted"/>
<dbReference type="EMBL" id="JAPXFL010000012">
    <property type="protein sequence ID" value="KAK9498829.1"/>
    <property type="molecule type" value="Genomic_DNA"/>
</dbReference>
<protein>
    <submittedName>
        <fullName evidence="2">Uncharacterized protein</fullName>
    </submittedName>
</protein>
<evidence type="ECO:0000256" key="1">
    <source>
        <dbReference type="SAM" id="Coils"/>
    </source>
</evidence>
<dbReference type="Proteomes" id="UP001461498">
    <property type="component" value="Unassembled WGS sequence"/>
</dbReference>
<keyword evidence="1" id="KW-0175">Coiled coil</keyword>
<gene>
    <name evidence="2" type="ORF">O3M35_003386</name>
</gene>
<organism evidence="2 3">
    <name type="scientific">Rhynocoris fuscipes</name>
    <dbReference type="NCBI Taxonomy" id="488301"/>
    <lineage>
        <taxon>Eukaryota</taxon>
        <taxon>Metazoa</taxon>
        <taxon>Ecdysozoa</taxon>
        <taxon>Arthropoda</taxon>
        <taxon>Hexapoda</taxon>
        <taxon>Insecta</taxon>
        <taxon>Pterygota</taxon>
        <taxon>Neoptera</taxon>
        <taxon>Paraneoptera</taxon>
        <taxon>Hemiptera</taxon>
        <taxon>Heteroptera</taxon>
        <taxon>Panheteroptera</taxon>
        <taxon>Cimicomorpha</taxon>
        <taxon>Reduviidae</taxon>
        <taxon>Harpactorinae</taxon>
        <taxon>Harpactorini</taxon>
        <taxon>Rhynocoris</taxon>
    </lineage>
</organism>
<feature type="coiled-coil region" evidence="1">
    <location>
        <begin position="19"/>
        <end position="46"/>
    </location>
</feature>